<evidence type="ECO:0000259" key="4">
    <source>
        <dbReference type="Pfam" id="PF13649"/>
    </source>
</evidence>
<gene>
    <name evidence="5" type="ORF">H7965_17720</name>
</gene>
<dbReference type="InterPro" id="IPR029063">
    <property type="entry name" value="SAM-dependent_MTases_sf"/>
</dbReference>
<reference evidence="5" key="1">
    <citation type="submission" date="2020-08" db="EMBL/GenBank/DDBJ databases">
        <authorList>
            <person name="Hu Y."/>
            <person name="Nguyen S.V."/>
            <person name="Li F."/>
            <person name="Fanning S."/>
        </authorList>
    </citation>
    <scope>NUCLEOTIDE SEQUENCE</scope>
    <source>
        <strain evidence="5">SYSU D8009</strain>
    </source>
</reference>
<dbReference type="CDD" id="cd02440">
    <property type="entry name" value="AdoMet_MTases"/>
    <property type="match status" value="1"/>
</dbReference>
<comment type="caution">
    <text evidence="5">The sequence shown here is derived from an EMBL/GenBank/DDBJ whole genome shotgun (WGS) entry which is preliminary data.</text>
</comment>
<evidence type="ECO:0000256" key="1">
    <source>
        <dbReference type="ARBA" id="ARBA00022603"/>
    </source>
</evidence>
<accession>A0A9X0UDY9</accession>
<dbReference type="EMBL" id="JACOMF010000023">
    <property type="protein sequence ID" value="MBC4017154.1"/>
    <property type="molecule type" value="Genomic_DNA"/>
</dbReference>
<dbReference type="GO" id="GO:0032259">
    <property type="term" value="P:methylation"/>
    <property type="evidence" value="ECO:0007669"/>
    <property type="project" value="UniProtKB-KW"/>
</dbReference>
<keyword evidence="1 5" id="KW-0489">Methyltransferase</keyword>
<dbReference type="InterPro" id="IPR041698">
    <property type="entry name" value="Methyltransf_25"/>
</dbReference>
<keyword evidence="6" id="KW-1185">Reference proteome</keyword>
<evidence type="ECO:0000313" key="5">
    <source>
        <dbReference type="EMBL" id="MBC4017154.1"/>
    </source>
</evidence>
<dbReference type="PANTHER" id="PTHR43464">
    <property type="entry name" value="METHYLTRANSFERASE"/>
    <property type="match status" value="1"/>
</dbReference>
<proteinExistence type="predicted"/>
<dbReference type="Pfam" id="PF13649">
    <property type="entry name" value="Methyltransf_25"/>
    <property type="match status" value="1"/>
</dbReference>
<dbReference type="RefSeq" id="WP_186771913.1">
    <property type="nucleotide sequence ID" value="NZ_JACOMF010000023.1"/>
</dbReference>
<dbReference type="AlphaFoldDB" id="A0A9X0UDY9"/>
<sequence>MSNQLRYLISYPEMVDNALRAMPEEEAMASAVGGDYAVIGCLEHSLLVKHGLKPDSRVVDVGCGSGRLAVQLARYPKLDYLGTDVVPALLEFAARKAARPDFRFLHEERIHIPVADGAADMIGFFSVFTHLLHEESWVYLAEAHRALKPGGAVVFSFLEYAVGLAWPVFEANIAWVRQRSMAGHLNVFMHPADLRLWAERLGFVVEAMNPGDELAIPVTAETTVPGVLPGHYAMGQSLCVLRKPAG</sequence>
<protein>
    <submittedName>
        <fullName evidence="5">Class I SAM-dependent methyltransferase</fullName>
    </submittedName>
</protein>
<dbReference type="SUPFAM" id="SSF53335">
    <property type="entry name" value="S-adenosyl-L-methionine-dependent methyltransferases"/>
    <property type="match status" value="1"/>
</dbReference>
<name>A0A9X0UDY9_9PROT</name>
<evidence type="ECO:0000313" key="6">
    <source>
        <dbReference type="Proteomes" id="UP000600101"/>
    </source>
</evidence>
<evidence type="ECO:0000256" key="3">
    <source>
        <dbReference type="ARBA" id="ARBA00022691"/>
    </source>
</evidence>
<feature type="domain" description="Methyltransferase" evidence="4">
    <location>
        <begin position="58"/>
        <end position="151"/>
    </location>
</feature>
<organism evidence="5 6">
    <name type="scientific">Siccirubricoccus deserti</name>
    <dbReference type="NCBI Taxonomy" id="2013562"/>
    <lineage>
        <taxon>Bacteria</taxon>
        <taxon>Pseudomonadati</taxon>
        <taxon>Pseudomonadota</taxon>
        <taxon>Alphaproteobacteria</taxon>
        <taxon>Acetobacterales</taxon>
        <taxon>Roseomonadaceae</taxon>
        <taxon>Siccirubricoccus</taxon>
    </lineage>
</organism>
<keyword evidence="2" id="KW-0808">Transferase</keyword>
<dbReference type="PANTHER" id="PTHR43464:SF19">
    <property type="entry name" value="UBIQUINONE BIOSYNTHESIS O-METHYLTRANSFERASE, MITOCHONDRIAL"/>
    <property type="match status" value="1"/>
</dbReference>
<keyword evidence="3" id="KW-0949">S-adenosyl-L-methionine</keyword>
<evidence type="ECO:0000256" key="2">
    <source>
        <dbReference type="ARBA" id="ARBA00022679"/>
    </source>
</evidence>
<dbReference type="Gene3D" id="3.40.50.150">
    <property type="entry name" value="Vaccinia Virus protein VP39"/>
    <property type="match status" value="1"/>
</dbReference>
<dbReference type="Proteomes" id="UP000600101">
    <property type="component" value="Unassembled WGS sequence"/>
</dbReference>
<dbReference type="GO" id="GO:0008757">
    <property type="term" value="F:S-adenosylmethionine-dependent methyltransferase activity"/>
    <property type="evidence" value="ECO:0007669"/>
    <property type="project" value="InterPro"/>
</dbReference>